<comment type="catalytic activity">
    <reaction evidence="1">
        <text>Hydrolyzes the link between N-acetylmuramoyl residues and L-amino acid residues in certain cell-wall glycopeptides.</text>
        <dbReference type="EC" id="3.5.1.28"/>
    </reaction>
</comment>
<accession>A0A1I3LPG7</accession>
<dbReference type="RefSeq" id="WP_093886675.1">
    <property type="nucleotide sequence ID" value="NZ_FOQY01000005.1"/>
</dbReference>
<dbReference type="EC" id="3.5.1.28" evidence="2"/>
<dbReference type="SMART" id="SM00644">
    <property type="entry name" value="Ami_2"/>
    <property type="match status" value="1"/>
</dbReference>
<evidence type="ECO:0000256" key="1">
    <source>
        <dbReference type="ARBA" id="ARBA00001561"/>
    </source>
</evidence>
<keyword evidence="6" id="KW-0732">Signal</keyword>
<evidence type="ECO:0000256" key="2">
    <source>
        <dbReference type="ARBA" id="ARBA00011901"/>
    </source>
</evidence>
<dbReference type="GeneID" id="96297751"/>
<evidence type="ECO:0000256" key="3">
    <source>
        <dbReference type="ARBA" id="ARBA00022801"/>
    </source>
</evidence>
<dbReference type="SUPFAM" id="SSF55846">
    <property type="entry name" value="N-acetylmuramoyl-L-alanine amidase-like"/>
    <property type="match status" value="1"/>
</dbReference>
<feature type="region of interest" description="Disordered" evidence="5">
    <location>
        <begin position="122"/>
        <end position="159"/>
    </location>
</feature>
<dbReference type="CDD" id="cd06583">
    <property type="entry name" value="PGRP"/>
    <property type="match status" value="1"/>
</dbReference>
<dbReference type="AlphaFoldDB" id="A0A1I3LPG7"/>
<dbReference type="GO" id="GO:0071555">
    <property type="term" value="P:cell wall organization"/>
    <property type="evidence" value="ECO:0007669"/>
    <property type="project" value="UniProtKB-KW"/>
</dbReference>
<dbReference type="InterPro" id="IPR036505">
    <property type="entry name" value="Amidase/PGRP_sf"/>
</dbReference>
<feature type="region of interest" description="Disordered" evidence="5">
    <location>
        <begin position="19"/>
        <end position="75"/>
    </location>
</feature>
<dbReference type="GO" id="GO:0009253">
    <property type="term" value="P:peptidoglycan catabolic process"/>
    <property type="evidence" value="ECO:0007669"/>
    <property type="project" value="InterPro"/>
</dbReference>
<keyword evidence="9" id="KW-1185">Reference proteome</keyword>
<proteinExistence type="predicted"/>
<reference evidence="9" key="1">
    <citation type="submission" date="2016-10" db="EMBL/GenBank/DDBJ databases">
        <authorList>
            <person name="Varghese N."/>
            <person name="Submissions S."/>
        </authorList>
    </citation>
    <scope>NUCLEOTIDE SEQUENCE [LARGE SCALE GENOMIC DNA]</scope>
    <source>
        <strain evidence="9">CGMCC 4.2126</strain>
    </source>
</reference>
<evidence type="ECO:0000313" key="9">
    <source>
        <dbReference type="Proteomes" id="UP000199111"/>
    </source>
</evidence>
<dbReference type="Proteomes" id="UP000199111">
    <property type="component" value="Unassembled WGS sequence"/>
</dbReference>
<evidence type="ECO:0000256" key="5">
    <source>
        <dbReference type="SAM" id="MobiDB-lite"/>
    </source>
</evidence>
<organism evidence="8 9">
    <name type="scientific">Streptosporangium canum</name>
    <dbReference type="NCBI Taxonomy" id="324952"/>
    <lineage>
        <taxon>Bacteria</taxon>
        <taxon>Bacillati</taxon>
        <taxon>Actinomycetota</taxon>
        <taxon>Actinomycetes</taxon>
        <taxon>Streptosporangiales</taxon>
        <taxon>Streptosporangiaceae</taxon>
        <taxon>Streptosporangium</taxon>
    </lineage>
</organism>
<evidence type="ECO:0000313" key="8">
    <source>
        <dbReference type="EMBL" id="SFI86607.1"/>
    </source>
</evidence>
<dbReference type="PANTHER" id="PTHR30417:SF1">
    <property type="entry name" value="N-ACETYLMURAMOYL-L-ALANINE AMIDASE AMID"/>
    <property type="match status" value="1"/>
</dbReference>
<sequence>MRRLPGIAVVALVAALVPPTTAAPGGGRTESGQAPPARTSRTHGTPGGGQTPPAGPYGTPGSGQTAPAGPYARPESRQAAFARAARTYGVPESVLLAVSYLESRWDANDGLPSVSAGYGPMHLVDGRIDPGRHRHGGEDPRGDESRPHPPVVLDPAAAPPEDTLHRAAELTGIAPGRLRRDPAANIRGGAALLADHQRRIGEPPGTDPARWYGAVARYPGTADSGAATSFADEVYATIRTGAARVTDDGERVVLPAIPALSPRRPPAASGLLRAPAPAAGPDCPPSVSCEWMPAAYRRLKNGDYGNHDRYDGPRRIDYIVIHDGESSYDAITRLTRNPTYLSWHFTLRSSDGHIAQHLRGSDIGWHAGNWYVNSRSIGLEHEGYLARGGAWYTEAMYRSSAALVAHLARKYDVPLNRAHIIGHDNVPGTTPQGVRDMHQDPGPYWDWAHYFELLGSPLTGSAAPGARSVLIRPDYALNQPRFTGCAKSGDCPPQGASSVWLYSRPSEQAPLVKDIGKHPKGASTYGVYDHAARASTGQRYALAGRRGDWTAIWYLGQKAWFHDPETARTSVPAAGRLVTPRPGLASVKVYGRAYPEASAYPRGVPRQELIPLQYSFPAGQFYSLGMTSRAAYLRSGALDPSRDRVVRGDVRYRQIQFGHRIMFVRAADVKVISQEDPR</sequence>
<dbReference type="Pfam" id="PF01510">
    <property type="entry name" value="Amidase_2"/>
    <property type="match status" value="1"/>
</dbReference>
<name>A0A1I3LPG7_9ACTN</name>
<dbReference type="InterPro" id="IPR023346">
    <property type="entry name" value="Lysozyme-like_dom_sf"/>
</dbReference>
<evidence type="ECO:0000256" key="4">
    <source>
        <dbReference type="ARBA" id="ARBA00023316"/>
    </source>
</evidence>
<dbReference type="InterPro" id="IPR051206">
    <property type="entry name" value="NAMLAA_amidase_2"/>
</dbReference>
<evidence type="ECO:0000256" key="6">
    <source>
        <dbReference type="SAM" id="SignalP"/>
    </source>
</evidence>
<feature type="signal peptide" evidence="6">
    <location>
        <begin position="1"/>
        <end position="22"/>
    </location>
</feature>
<dbReference type="SUPFAM" id="SSF53955">
    <property type="entry name" value="Lysozyme-like"/>
    <property type="match status" value="1"/>
</dbReference>
<evidence type="ECO:0000259" key="7">
    <source>
        <dbReference type="SMART" id="SM00644"/>
    </source>
</evidence>
<feature type="domain" description="N-acetylmuramoyl-L-alanine amidase" evidence="7">
    <location>
        <begin position="304"/>
        <end position="442"/>
    </location>
</feature>
<gene>
    <name evidence="8" type="ORF">SAMN05216275_105224</name>
</gene>
<keyword evidence="3" id="KW-0378">Hydrolase</keyword>
<dbReference type="Gene3D" id="1.10.530.10">
    <property type="match status" value="1"/>
</dbReference>
<dbReference type="InterPro" id="IPR002502">
    <property type="entry name" value="Amidase_domain"/>
</dbReference>
<dbReference type="GO" id="GO:0008745">
    <property type="term" value="F:N-acetylmuramoyl-L-alanine amidase activity"/>
    <property type="evidence" value="ECO:0007669"/>
    <property type="project" value="UniProtKB-EC"/>
</dbReference>
<dbReference type="EMBL" id="FOQY01000005">
    <property type="protein sequence ID" value="SFI86607.1"/>
    <property type="molecule type" value="Genomic_DNA"/>
</dbReference>
<protein>
    <recommendedName>
        <fullName evidence="2">N-acetylmuramoyl-L-alanine amidase</fullName>
        <ecNumber evidence="2">3.5.1.28</ecNumber>
    </recommendedName>
</protein>
<dbReference type="Gene3D" id="3.40.80.10">
    <property type="entry name" value="Peptidoglycan recognition protein-like"/>
    <property type="match status" value="1"/>
</dbReference>
<dbReference type="PANTHER" id="PTHR30417">
    <property type="entry name" value="N-ACETYLMURAMOYL-L-ALANINE AMIDASE AMID"/>
    <property type="match status" value="1"/>
</dbReference>
<dbReference type="GO" id="GO:0009254">
    <property type="term" value="P:peptidoglycan turnover"/>
    <property type="evidence" value="ECO:0007669"/>
    <property type="project" value="TreeGrafter"/>
</dbReference>
<dbReference type="FunFam" id="3.40.80.10:FF:000006">
    <property type="entry name" value="N-acetylmuramoyl-L-alanine amidase"/>
    <property type="match status" value="1"/>
</dbReference>
<feature type="compositionally biased region" description="Basic and acidic residues" evidence="5">
    <location>
        <begin position="124"/>
        <end position="147"/>
    </location>
</feature>
<keyword evidence="4" id="KW-0961">Cell wall biogenesis/degradation</keyword>
<feature type="chain" id="PRO_5011727641" description="N-acetylmuramoyl-L-alanine amidase" evidence="6">
    <location>
        <begin position="23"/>
        <end position="678"/>
    </location>
</feature>